<dbReference type="SUPFAM" id="SSF57667">
    <property type="entry name" value="beta-beta-alpha zinc fingers"/>
    <property type="match status" value="1"/>
</dbReference>
<dbReference type="Gene3D" id="3.30.160.60">
    <property type="entry name" value="Classic Zinc Finger"/>
    <property type="match status" value="1"/>
</dbReference>
<dbReference type="OrthoDB" id="9411774at2759"/>
<feature type="domain" description="C2H2-type" evidence="3">
    <location>
        <begin position="1"/>
        <end position="28"/>
    </location>
</feature>
<dbReference type="InterPro" id="IPR044303">
    <property type="entry name" value="ZAT1/4/9"/>
</dbReference>
<dbReference type="GO" id="GO:0008270">
    <property type="term" value="F:zinc ion binding"/>
    <property type="evidence" value="ECO:0007669"/>
    <property type="project" value="UniProtKB-KW"/>
</dbReference>
<protein>
    <recommendedName>
        <fullName evidence="3">C2H2-type domain-containing protein</fullName>
    </recommendedName>
</protein>
<reference evidence="5" key="1">
    <citation type="journal article" date="2018" name="Gigascience">
        <title>Genome assembly of the Pink Ipe (Handroanthus impetiginosus, Bignoniaceae), a highly valued, ecologically keystone Neotropical timber forest tree.</title>
        <authorList>
            <person name="Silva-Junior O.B."/>
            <person name="Grattapaglia D."/>
            <person name="Novaes E."/>
            <person name="Collevatti R.G."/>
        </authorList>
    </citation>
    <scope>NUCLEOTIDE SEQUENCE [LARGE SCALE GENOMIC DNA]</scope>
    <source>
        <strain evidence="5">cv. UFG-1</strain>
    </source>
</reference>
<keyword evidence="1" id="KW-0863">Zinc-finger</keyword>
<dbReference type="AlphaFoldDB" id="A0A2G9GPM0"/>
<dbReference type="Pfam" id="PF13912">
    <property type="entry name" value="zf-C2H2_6"/>
    <property type="match status" value="3"/>
</dbReference>
<comment type="caution">
    <text evidence="4">The sequence shown here is derived from an EMBL/GenBank/DDBJ whole genome shotgun (WGS) entry which is preliminary data.</text>
</comment>
<evidence type="ECO:0000259" key="3">
    <source>
        <dbReference type="PROSITE" id="PS50157"/>
    </source>
</evidence>
<dbReference type="STRING" id="429701.A0A2G9GPM0"/>
<dbReference type="PROSITE" id="PS00028">
    <property type="entry name" value="ZINC_FINGER_C2H2_1"/>
    <property type="match status" value="3"/>
</dbReference>
<dbReference type="EMBL" id="NKXS01004182">
    <property type="protein sequence ID" value="PIN07165.1"/>
    <property type="molecule type" value="Genomic_DNA"/>
</dbReference>
<feature type="compositionally biased region" description="Polar residues" evidence="2">
    <location>
        <begin position="43"/>
        <end position="62"/>
    </location>
</feature>
<name>A0A2G9GPM0_9LAMI</name>
<feature type="domain" description="C2H2-type" evidence="3">
    <location>
        <begin position="168"/>
        <end position="195"/>
    </location>
</feature>
<accession>A0A2G9GPM0</accession>
<evidence type="ECO:0000313" key="4">
    <source>
        <dbReference type="EMBL" id="PIN07165.1"/>
    </source>
</evidence>
<feature type="domain" description="C2H2-type" evidence="3">
    <location>
        <begin position="218"/>
        <end position="245"/>
    </location>
</feature>
<dbReference type="InterPro" id="IPR036236">
    <property type="entry name" value="Znf_C2H2_sf"/>
</dbReference>
<gene>
    <name evidence="4" type="ORF">CDL12_20271</name>
</gene>
<dbReference type="Proteomes" id="UP000231279">
    <property type="component" value="Unassembled WGS sequence"/>
</dbReference>
<dbReference type="SMART" id="SM00355">
    <property type="entry name" value="ZnF_C2H2"/>
    <property type="match status" value="3"/>
</dbReference>
<keyword evidence="1" id="KW-0479">Metal-binding</keyword>
<feature type="region of interest" description="Disordered" evidence="2">
    <location>
        <begin position="36"/>
        <end position="62"/>
    </location>
</feature>
<dbReference type="PROSITE" id="PS50157">
    <property type="entry name" value="ZINC_FINGER_C2H2_2"/>
    <property type="match status" value="3"/>
</dbReference>
<evidence type="ECO:0000256" key="1">
    <source>
        <dbReference type="PROSITE-ProRule" id="PRU00042"/>
    </source>
</evidence>
<organism evidence="4 5">
    <name type="scientific">Handroanthus impetiginosus</name>
    <dbReference type="NCBI Taxonomy" id="429701"/>
    <lineage>
        <taxon>Eukaryota</taxon>
        <taxon>Viridiplantae</taxon>
        <taxon>Streptophyta</taxon>
        <taxon>Embryophyta</taxon>
        <taxon>Tracheophyta</taxon>
        <taxon>Spermatophyta</taxon>
        <taxon>Magnoliopsida</taxon>
        <taxon>eudicotyledons</taxon>
        <taxon>Gunneridae</taxon>
        <taxon>Pentapetalae</taxon>
        <taxon>asterids</taxon>
        <taxon>lamiids</taxon>
        <taxon>Lamiales</taxon>
        <taxon>Bignoniaceae</taxon>
        <taxon>Crescentiina</taxon>
        <taxon>Tabebuia alliance</taxon>
        <taxon>Handroanthus</taxon>
    </lineage>
</organism>
<keyword evidence="5" id="KW-1185">Reference proteome</keyword>
<keyword evidence="1" id="KW-0862">Zinc</keyword>
<evidence type="ECO:0000313" key="5">
    <source>
        <dbReference type="Proteomes" id="UP000231279"/>
    </source>
</evidence>
<proteinExistence type="predicted"/>
<dbReference type="PANTHER" id="PTHR46326:SF2">
    <property type="entry name" value="ZINC FINGER PROTEIN ZAT1-RELATED"/>
    <property type="match status" value="1"/>
</dbReference>
<sequence length="276" mass="30980">MECQICSKKLSSAKALGGHMKSHYAFFPLPPKATQVEKHNEPVNGSTSSLISSNEKGGSSGDKSLSCATYGLRENPKKSLRLVDTHFDNEGSLVETKKSEPRLATQGRCKRVSVENGQEGITKECLQESNLEKQSGFESVEDVAWCLVMLSRDVWISPDSEIMHRKDYTCETCKKIFKSPQGLGNHKASHDRKAKNSVDDVCEDNVRKQKNFVEEQVYKCSFCDQIFNSAQALAEHKRSHFSKVGESSTSINISDNSREFYIDLNMPPRTEDEEKK</sequence>
<evidence type="ECO:0000256" key="2">
    <source>
        <dbReference type="SAM" id="MobiDB-lite"/>
    </source>
</evidence>
<dbReference type="PANTHER" id="PTHR46326">
    <property type="entry name" value="ZINC FINGER PROTEIN ZAT1-RELATED"/>
    <property type="match status" value="1"/>
</dbReference>
<dbReference type="GO" id="GO:0006355">
    <property type="term" value="P:regulation of DNA-templated transcription"/>
    <property type="evidence" value="ECO:0007669"/>
    <property type="project" value="InterPro"/>
</dbReference>
<dbReference type="InterPro" id="IPR013087">
    <property type="entry name" value="Znf_C2H2_type"/>
</dbReference>